<sequence length="210" mass="24345">MSSVRLAYSRKIMAIMCFLIIAGCNASEKSDLRDVLEKSFEDIYLAKHGMEYPYSKDRLNSCVKNNYKPCLNVYHRVIDAKNTIVSQVSGESQGIALGITLDIIESACLSKDENVANFICYGGIMSLYFYNSPEKDKYILSRLKKLPEKIRTLIFNSDFFWYYNRPNRDLWIRYIAVADVNWESDGRMKFVSDMFNKNISEVDGDPWVLR</sequence>
<accession>A0A3B0WQI6</accession>
<gene>
    <name evidence="1" type="ORF">MNBD_GAMMA11-2818</name>
</gene>
<evidence type="ECO:0008006" key="2">
    <source>
        <dbReference type="Google" id="ProtNLM"/>
    </source>
</evidence>
<dbReference type="AlphaFoldDB" id="A0A3B0WQI6"/>
<proteinExistence type="predicted"/>
<dbReference type="PROSITE" id="PS51257">
    <property type="entry name" value="PROKAR_LIPOPROTEIN"/>
    <property type="match status" value="1"/>
</dbReference>
<reference evidence="1" key="1">
    <citation type="submission" date="2018-06" db="EMBL/GenBank/DDBJ databases">
        <authorList>
            <person name="Zhirakovskaya E."/>
        </authorList>
    </citation>
    <scope>NUCLEOTIDE SEQUENCE</scope>
</reference>
<organism evidence="1">
    <name type="scientific">hydrothermal vent metagenome</name>
    <dbReference type="NCBI Taxonomy" id="652676"/>
    <lineage>
        <taxon>unclassified sequences</taxon>
        <taxon>metagenomes</taxon>
        <taxon>ecological metagenomes</taxon>
    </lineage>
</organism>
<evidence type="ECO:0000313" key="1">
    <source>
        <dbReference type="EMBL" id="VAW58245.1"/>
    </source>
</evidence>
<name>A0A3B0WQI6_9ZZZZ</name>
<dbReference type="EMBL" id="UOFG01000031">
    <property type="protein sequence ID" value="VAW58245.1"/>
    <property type="molecule type" value="Genomic_DNA"/>
</dbReference>
<protein>
    <recommendedName>
        <fullName evidence="2">Lipoprotein</fullName>
    </recommendedName>
</protein>